<evidence type="ECO:0000313" key="2">
    <source>
        <dbReference type="Proteomes" id="UP000297280"/>
    </source>
</evidence>
<proteinExistence type="predicted"/>
<organism evidence="1 2">
    <name type="scientific">Botrytis porri</name>
    <dbReference type="NCBI Taxonomy" id="87229"/>
    <lineage>
        <taxon>Eukaryota</taxon>
        <taxon>Fungi</taxon>
        <taxon>Dikarya</taxon>
        <taxon>Ascomycota</taxon>
        <taxon>Pezizomycotina</taxon>
        <taxon>Leotiomycetes</taxon>
        <taxon>Helotiales</taxon>
        <taxon>Sclerotiniaceae</taxon>
        <taxon>Botrytis</taxon>
    </lineage>
</organism>
<gene>
    <name evidence="1" type="ORF">BPOR_0586g00070</name>
</gene>
<name>A0A4Z1KQP4_9HELO</name>
<protein>
    <submittedName>
        <fullName evidence="1">Uncharacterized protein</fullName>
    </submittedName>
</protein>
<comment type="caution">
    <text evidence="1">The sequence shown here is derived from an EMBL/GenBank/DDBJ whole genome shotgun (WGS) entry which is preliminary data.</text>
</comment>
<keyword evidence="2" id="KW-1185">Reference proteome</keyword>
<dbReference type="Proteomes" id="UP000297280">
    <property type="component" value="Unassembled WGS sequence"/>
</dbReference>
<evidence type="ECO:0000313" key="1">
    <source>
        <dbReference type="EMBL" id="TGO83835.1"/>
    </source>
</evidence>
<dbReference type="PANTHER" id="PTHR24148">
    <property type="entry name" value="ANKYRIN REPEAT DOMAIN-CONTAINING PROTEIN 39 HOMOLOG-RELATED"/>
    <property type="match status" value="1"/>
</dbReference>
<accession>A0A4Z1KQP4</accession>
<dbReference type="Pfam" id="PF26639">
    <property type="entry name" value="Het-6_barrel"/>
    <property type="match status" value="1"/>
</dbReference>
<dbReference type="EMBL" id="PQXO01000585">
    <property type="protein sequence ID" value="TGO83835.1"/>
    <property type="molecule type" value="Genomic_DNA"/>
</dbReference>
<sequence>MNKILSKSDTLERFHDEHVSEYNEDMGRPTPTELEEMSMLRESRMFDKYLEEVTRNRRLFITSDGYIGWGHQQVEKCDKLYILHGSPVPFVLRPCGDFWIVVGQCYAHGLMNGEIGKALEREEVTSQMFEVR</sequence>
<reference evidence="1 2" key="1">
    <citation type="submission" date="2017-12" db="EMBL/GenBank/DDBJ databases">
        <title>Comparative genomics of Botrytis spp.</title>
        <authorList>
            <person name="Valero-Jimenez C.A."/>
            <person name="Tapia P."/>
            <person name="Veloso J."/>
            <person name="Silva-Moreno E."/>
            <person name="Staats M."/>
            <person name="Valdes J.H."/>
            <person name="Van Kan J.A.L."/>
        </authorList>
    </citation>
    <scope>NUCLEOTIDE SEQUENCE [LARGE SCALE GENOMIC DNA]</scope>
    <source>
        <strain evidence="1 2">MUCL3349</strain>
    </source>
</reference>
<dbReference type="InterPro" id="IPR052895">
    <property type="entry name" value="HetReg/Transcr_Mod"/>
</dbReference>
<dbReference type="PANTHER" id="PTHR24148:SF64">
    <property type="entry name" value="HETEROKARYON INCOMPATIBILITY DOMAIN-CONTAINING PROTEIN"/>
    <property type="match status" value="1"/>
</dbReference>
<dbReference type="AlphaFoldDB" id="A0A4Z1KQP4"/>